<keyword evidence="3" id="KW-1185">Reference proteome</keyword>
<dbReference type="OrthoDB" id="9763290at2"/>
<dbReference type="Gene3D" id="3.30.1330.100">
    <property type="entry name" value="CofE-like"/>
    <property type="match status" value="1"/>
</dbReference>
<evidence type="ECO:0008006" key="4">
    <source>
        <dbReference type="Google" id="ProtNLM"/>
    </source>
</evidence>
<protein>
    <recommendedName>
        <fullName evidence="4">F420-0:Gamma-glutamyl ligase</fullName>
    </recommendedName>
</protein>
<dbReference type="RefSeq" id="WP_012160747.1">
    <property type="nucleotide sequence ID" value="NC_009925.1"/>
</dbReference>
<dbReference type="eggNOG" id="COG4071">
    <property type="taxonomic scope" value="Bacteria"/>
</dbReference>
<name>B0C514_ACAM1</name>
<feature type="transmembrane region" description="Helical" evidence="1">
    <location>
        <begin position="269"/>
        <end position="291"/>
    </location>
</feature>
<dbReference type="SUPFAM" id="SSF144010">
    <property type="entry name" value="CofE-like"/>
    <property type="match status" value="1"/>
</dbReference>
<dbReference type="KEGG" id="amr:AM1_0038"/>
<gene>
    <name evidence="2" type="ordered locus">AM1_0038</name>
</gene>
<dbReference type="HOGENOM" id="CLU_709652_0_0_3"/>
<evidence type="ECO:0000313" key="3">
    <source>
        <dbReference type="Proteomes" id="UP000000268"/>
    </source>
</evidence>
<organism evidence="2 3">
    <name type="scientific">Acaryochloris marina (strain MBIC 11017)</name>
    <dbReference type="NCBI Taxonomy" id="329726"/>
    <lineage>
        <taxon>Bacteria</taxon>
        <taxon>Bacillati</taxon>
        <taxon>Cyanobacteriota</taxon>
        <taxon>Cyanophyceae</taxon>
        <taxon>Acaryochloridales</taxon>
        <taxon>Acaryochloridaceae</taxon>
        <taxon>Acaryochloris</taxon>
    </lineage>
</organism>
<dbReference type="Proteomes" id="UP000000268">
    <property type="component" value="Chromosome"/>
</dbReference>
<feature type="transmembrane region" description="Helical" evidence="1">
    <location>
        <begin position="6"/>
        <end position="23"/>
    </location>
</feature>
<accession>B0C514</accession>
<reference evidence="2 3" key="1">
    <citation type="journal article" date="2008" name="Proc. Natl. Acad. Sci. U.S.A.">
        <title>Niche adaptation and genome expansion in the chlorophyll d-producing cyanobacterium Acaryochloris marina.</title>
        <authorList>
            <person name="Swingley W.D."/>
            <person name="Chen M."/>
            <person name="Cheung P.C."/>
            <person name="Conrad A.L."/>
            <person name="Dejesa L.C."/>
            <person name="Hao J."/>
            <person name="Honchak B.M."/>
            <person name="Karbach L.E."/>
            <person name="Kurdoglu A."/>
            <person name="Lahiri S."/>
            <person name="Mastrian S.D."/>
            <person name="Miyashita H."/>
            <person name="Page L."/>
            <person name="Ramakrishna P."/>
            <person name="Satoh S."/>
            <person name="Sattley W.M."/>
            <person name="Shimada Y."/>
            <person name="Taylor H.L."/>
            <person name="Tomo T."/>
            <person name="Tsuchiya T."/>
            <person name="Wang Z.T."/>
            <person name="Raymond J."/>
            <person name="Mimuro M."/>
            <person name="Blankenship R.E."/>
            <person name="Touchman J.W."/>
        </authorList>
    </citation>
    <scope>NUCLEOTIDE SEQUENCE [LARGE SCALE GENOMIC DNA]</scope>
    <source>
        <strain evidence="3">MBIC 11017</strain>
    </source>
</reference>
<sequence>MIIESIGIGIVAVLLIAWGGLEWTHRRRQGNALDALPGNWQFESREPQHYQLVGEQTFFNPTRKLEVMIPELSVDVTLLSKGSLDEIDYKIKVVPKHPDAEPREDGYWFAYIVKSRYQTSAEIKLDITGPDLTQLKAVWVRVNYVSYGPKGRIENTHHEVVPLRFPDPQEALQWRSVAGGQVLPVPTHLLTQLDTCPDIVRRYVSPHAQPGDIVTIGETPVAIMQGRIFHPSTIKPGWVAQRLVYFFLPTSSLATACGMQTLVNIEGPVRVFLAFVVGAIAKVFGQAGVFYRLAGEQARLIDDVTGTLPPFDQFIVLGPDDPQKVVDQIQAETGLAAAIVDVNDLKRVKILSATQGAPLPLIEEALRSNPAGNADEQTPVVLIRPNQS</sequence>
<dbReference type="STRING" id="329726.AM1_0038"/>
<keyword evidence="1" id="KW-0472">Membrane</keyword>
<evidence type="ECO:0000313" key="2">
    <source>
        <dbReference type="EMBL" id="ABW25126.1"/>
    </source>
</evidence>
<feature type="transmembrane region" description="Helical" evidence="1">
    <location>
        <begin position="243"/>
        <end position="263"/>
    </location>
</feature>
<dbReference type="EMBL" id="CP000828">
    <property type="protein sequence ID" value="ABW25126.1"/>
    <property type="molecule type" value="Genomic_DNA"/>
</dbReference>
<evidence type="ECO:0000256" key="1">
    <source>
        <dbReference type="SAM" id="Phobius"/>
    </source>
</evidence>
<keyword evidence="1" id="KW-1133">Transmembrane helix</keyword>
<dbReference type="AlphaFoldDB" id="B0C514"/>
<keyword evidence="1" id="KW-0812">Transmembrane</keyword>
<proteinExistence type="predicted"/>